<organism evidence="1 2">
    <name type="scientific">Panagrolaimus sp. PS1159</name>
    <dbReference type="NCBI Taxonomy" id="55785"/>
    <lineage>
        <taxon>Eukaryota</taxon>
        <taxon>Metazoa</taxon>
        <taxon>Ecdysozoa</taxon>
        <taxon>Nematoda</taxon>
        <taxon>Chromadorea</taxon>
        <taxon>Rhabditida</taxon>
        <taxon>Tylenchina</taxon>
        <taxon>Panagrolaimomorpha</taxon>
        <taxon>Panagrolaimoidea</taxon>
        <taxon>Panagrolaimidae</taxon>
        <taxon>Panagrolaimus</taxon>
    </lineage>
</organism>
<evidence type="ECO:0000313" key="1">
    <source>
        <dbReference type="Proteomes" id="UP000887580"/>
    </source>
</evidence>
<sequence>MFSRCRDMTQCPFWARFRVDHVKPILCVENTKNLENRLSCTSENGCSTSDNYIDFFLLGDTGGLPPPFYTSYAQKKVAEVVAKISTKSNSTKFILGLGDNFYFSGVNNVEDRRFLKSFEIPYKDLSLPWYMIAGNHDHLGNISAQIFYTNHSNFWTFPNQFYSIKYKFGNSSLLQILMIDTIELCGIDIADSTLLSVIWHKKVIPDHPANITAAEIQWKWIEKELSESKADYLFVSGHYPIYSISDHGPNQCLINRLDPLLRKYNVTAYFSGHDHNLQSILYSNKTDQSSLMYIVSGAGSRSDQSQKHLNSIPKDSLLFSYPEGGWNPFALIGFSNGGFVQVSVGPKSGNYSFYCGSDKTSVVQTFFPRKPKTIKL</sequence>
<dbReference type="Proteomes" id="UP000887580">
    <property type="component" value="Unplaced"/>
</dbReference>
<reference evidence="2" key="1">
    <citation type="submission" date="2022-11" db="UniProtKB">
        <authorList>
            <consortium name="WormBaseParasite"/>
        </authorList>
    </citation>
    <scope>IDENTIFICATION</scope>
</reference>
<accession>A0AC35GPG5</accession>
<name>A0AC35GPG5_9BILA</name>
<evidence type="ECO:0000313" key="2">
    <source>
        <dbReference type="WBParaSite" id="PS1159_v2.g7477.t1"/>
    </source>
</evidence>
<protein>
    <submittedName>
        <fullName evidence="2">Tartrate-resistant acid phosphatase type 5</fullName>
    </submittedName>
</protein>
<dbReference type="WBParaSite" id="PS1159_v2.g7477.t1">
    <property type="protein sequence ID" value="PS1159_v2.g7477.t1"/>
    <property type="gene ID" value="PS1159_v2.g7477"/>
</dbReference>
<proteinExistence type="predicted"/>